<dbReference type="PANTHER" id="PTHR22550:SF5">
    <property type="entry name" value="LEUCINE ZIPPER PROTEIN 4"/>
    <property type="match status" value="1"/>
</dbReference>
<reference evidence="7 8" key="1">
    <citation type="submission" date="2016-10" db="EMBL/GenBank/DDBJ databases">
        <authorList>
            <person name="de Groot N.N."/>
        </authorList>
    </citation>
    <scope>NUCLEOTIDE SEQUENCE [LARGE SCALE GENOMIC DNA]</scope>
    <source>
        <strain evidence="7 8">CGMCC 1.10076</strain>
    </source>
</reference>
<dbReference type="EMBL" id="FNEZ01000001">
    <property type="protein sequence ID" value="SDJ31770.1"/>
    <property type="molecule type" value="Genomic_DNA"/>
</dbReference>
<feature type="domain" description="VWFA" evidence="6">
    <location>
        <begin position="91"/>
        <end position="269"/>
    </location>
</feature>
<evidence type="ECO:0000256" key="5">
    <source>
        <dbReference type="SAM" id="Phobius"/>
    </source>
</evidence>
<dbReference type="InterPro" id="IPR024163">
    <property type="entry name" value="Aerotolerance_reg_N"/>
</dbReference>
<accession>A0A1G8ST78</accession>
<evidence type="ECO:0000313" key="7">
    <source>
        <dbReference type="EMBL" id="SDJ31770.1"/>
    </source>
</evidence>
<dbReference type="PANTHER" id="PTHR22550">
    <property type="entry name" value="SPORE GERMINATION PROTEIN"/>
    <property type="match status" value="1"/>
</dbReference>
<proteinExistence type="predicted"/>
<dbReference type="Pfam" id="PF07584">
    <property type="entry name" value="BatA"/>
    <property type="match status" value="1"/>
</dbReference>
<keyword evidence="3 5" id="KW-1133">Transmembrane helix</keyword>
<name>A0A1G8ST78_9FLAO</name>
<dbReference type="InterPro" id="IPR036465">
    <property type="entry name" value="vWFA_dom_sf"/>
</dbReference>
<evidence type="ECO:0000256" key="2">
    <source>
        <dbReference type="ARBA" id="ARBA00022692"/>
    </source>
</evidence>
<dbReference type="Proteomes" id="UP000199580">
    <property type="component" value="Unassembled WGS sequence"/>
</dbReference>
<dbReference type="AlphaFoldDB" id="A0A1G8ST78"/>
<dbReference type="Gene3D" id="3.40.50.410">
    <property type="entry name" value="von Willebrand factor, type A domain"/>
    <property type="match status" value="1"/>
</dbReference>
<keyword evidence="4 5" id="KW-0472">Membrane</keyword>
<sequence>MYELDEKKYLYLLAIIPVLVLVFLYVQYWKRKKQREFGDLEMVQKLSPEKSVFKPALKFTVMLLALAALIIGLVNPKIGTKLETVKREGIDIVFAVDVSKSMLAEDVAPSRLEKSKQIVSQIINQLGSDRIGIVAYAGSAFPVLPITTDYSVAKMFLQSMNTDMVSSLGTSLDDAIKLSATYFDKGNKTNKLLIMISDGEDHGEGAEEAAEEANKIGLKIITIGVGTEKGGPIPLKRNGVVESFKRDGNNEVVVTKRNQESLKEIAKATKGGYVDGDNTKAVLEYVKKALDNIEKTEFEATQMADFEAQFQWFLGIAFSLLFLDIFFLEIKTSWIKKMNLFNEKES</sequence>
<dbReference type="Pfam" id="PF00092">
    <property type="entry name" value="VWA"/>
    <property type="match status" value="1"/>
</dbReference>
<protein>
    <submittedName>
        <fullName evidence="7">Ca-activated chloride channel family protein</fullName>
    </submittedName>
</protein>
<dbReference type="STRING" id="1128970.SAMN04487935_0667"/>
<dbReference type="InterPro" id="IPR002035">
    <property type="entry name" value="VWF_A"/>
</dbReference>
<dbReference type="OrthoDB" id="6206554at2"/>
<organism evidence="7 8">
    <name type="scientific">Flavobacterium noncentrifugens</name>
    <dbReference type="NCBI Taxonomy" id="1128970"/>
    <lineage>
        <taxon>Bacteria</taxon>
        <taxon>Pseudomonadati</taxon>
        <taxon>Bacteroidota</taxon>
        <taxon>Flavobacteriia</taxon>
        <taxon>Flavobacteriales</taxon>
        <taxon>Flavobacteriaceae</taxon>
        <taxon>Flavobacterium</taxon>
    </lineage>
</organism>
<evidence type="ECO:0000256" key="4">
    <source>
        <dbReference type="ARBA" id="ARBA00023136"/>
    </source>
</evidence>
<dbReference type="PROSITE" id="PS50234">
    <property type="entry name" value="VWFA"/>
    <property type="match status" value="1"/>
</dbReference>
<evidence type="ECO:0000313" key="8">
    <source>
        <dbReference type="Proteomes" id="UP000199580"/>
    </source>
</evidence>
<keyword evidence="1" id="KW-1003">Cell membrane</keyword>
<evidence type="ECO:0000256" key="1">
    <source>
        <dbReference type="ARBA" id="ARBA00022475"/>
    </source>
</evidence>
<dbReference type="SUPFAM" id="SSF53300">
    <property type="entry name" value="vWA-like"/>
    <property type="match status" value="1"/>
</dbReference>
<evidence type="ECO:0000256" key="3">
    <source>
        <dbReference type="ARBA" id="ARBA00022989"/>
    </source>
</evidence>
<dbReference type="InterPro" id="IPR050768">
    <property type="entry name" value="UPF0353/GerABKA_families"/>
</dbReference>
<evidence type="ECO:0000259" key="6">
    <source>
        <dbReference type="PROSITE" id="PS50234"/>
    </source>
</evidence>
<dbReference type="RefSeq" id="WP_091391824.1">
    <property type="nucleotide sequence ID" value="NZ_BKAI01000002.1"/>
</dbReference>
<feature type="transmembrane region" description="Helical" evidence="5">
    <location>
        <begin position="56"/>
        <end position="74"/>
    </location>
</feature>
<keyword evidence="8" id="KW-1185">Reference proteome</keyword>
<feature type="transmembrane region" description="Helical" evidence="5">
    <location>
        <begin position="310"/>
        <end position="328"/>
    </location>
</feature>
<keyword evidence="2 5" id="KW-0812">Transmembrane</keyword>
<gene>
    <name evidence="7" type="ORF">SAMN04487935_0667</name>
</gene>
<dbReference type="SMART" id="SM00327">
    <property type="entry name" value="VWA"/>
    <property type="match status" value="1"/>
</dbReference>
<feature type="transmembrane region" description="Helical" evidence="5">
    <location>
        <begin position="12"/>
        <end position="29"/>
    </location>
</feature>